<evidence type="ECO:0000313" key="3">
    <source>
        <dbReference type="Proteomes" id="UP000545286"/>
    </source>
</evidence>
<dbReference type="Proteomes" id="UP000545286">
    <property type="component" value="Unassembled WGS sequence"/>
</dbReference>
<dbReference type="Pfam" id="PF00462">
    <property type="entry name" value="Glutaredoxin"/>
    <property type="match status" value="1"/>
</dbReference>
<dbReference type="EMBL" id="JACHWJ010000012">
    <property type="protein sequence ID" value="MBB2959577.1"/>
    <property type="molecule type" value="Genomic_DNA"/>
</dbReference>
<name>A0A7W4UT78_9MICO</name>
<dbReference type="SUPFAM" id="SSF52833">
    <property type="entry name" value="Thioredoxin-like"/>
    <property type="match status" value="1"/>
</dbReference>
<dbReference type="RefSeq" id="WP_183626941.1">
    <property type="nucleotide sequence ID" value="NZ_JACHWJ010000012.1"/>
</dbReference>
<gene>
    <name evidence="2" type="ORF">FHX72_003746</name>
</gene>
<evidence type="ECO:0000313" key="2">
    <source>
        <dbReference type="EMBL" id="MBB2959577.1"/>
    </source>
</evidence>
<feature type="domain" description="Glutaredoxin" evidence="1">
    <location>
        <begin position="6"/>
        <end position="65"/>
    </location>
</feature>
<dbReference type="PROSITE" id="PS51354">
    <property type="entry name" value="GLUTAREDOXIN_2"/>
    <property type="match status" value="1"/>
</dbReference>
<comment type="caution">
    <text evidence="2">The sequence shown here is derived from an EMBL/GenBank/DDBJ whole genome shotgun (WGS) entry which is preliminary data.</text>
</comment>
<accession>A0A7W4UT78</accession>
<reference evidence="2 3" key="1">
    <citation type="submission" date="2020-08" db="EMBL/GenBank/DDBJ databases">
        <title>Sequencing the genomes of 1000 actinobacteria strains.</title>
        <authorList>
            <person name="Klenk H.-P."/>
        </authorList>
    </citation>
    <scope>NUCLEOTIDE SEQUENCE [LARGE SCALE GENOMIC DNA]</scope>
    <source>
        <strain evidence="2 3">DSM 20419</strain>
    </source>
</reference>
<sequence>MREEVRVYTTGESCIRCKLTKKALTAKGIEFVEVDVTLAENAAAHAYITDELGYTEAPVVVVDDEDHWSGFRPDHIDRLAAHH</sequence>
<proteinExistence type="predicted"/>
<evidence type="ECO:0000259" key="1">
    <source>
        <dbReference type="Pfam" id="PF00462"/>
    </source>
</evidence>
<dbReference type="InterPro" id="IPR002109">
    <property type="entry name" value="Glutaredoxin"/>
</dbReference>
<organism evidence="2 3">
    <name type="scientific">Pseudoclavibacter helvolus</name>
    <dbReference type="NCBI Taxonomy" id="255205"/>
    <lineage>
        <taxon>Bacteria</taxon>
        <taxon>Bacillati</taxon>
        <taxon>Actinomycetota</taxon>
        <taxon>Actinomycetes</taxon>
        <taxon>Micrococcales</taxon>
        <taxon>Microbacteriaceae</taxon>
        <taxon>Pseudoclavibacter</taxon>
    </lineage>
</organism>
<protein>
    <submittedName>
        <fullName evidence="2">Glutaredoxin-like protein NrdH</fullName>
    </submittedName>
</protein>
<keyword evidence="3" id="KW-1185">Reference proteome</keyword>
<dbReference type="AlphaFoldDB" id="A0A7W4UT78"/>
<dbReference type="InterPro" id="IPR036249">
    <property type="entry name" value="Thioredoxin-like_sf"/>
</dbReference>
<dbReference type="CDD" id="cd02976">
    <property type="entry name" value="NrdH"/>
    <property type="match status" value="1"/>
</dbReference>
<dbReference type="Gene3D" id="3.40.30.10">
    <property type="entry name" value="Glutaredoxin"/>
    <property type="match status" value="1"/>
</dbReference>